<feature type="region of interest" description="Disordered" evidence="1">
    <location>
        <begin position="1"/>
        <end position="20"/>
    </location>
</feature>
<feature type="region of interest" description="Disordered" evidence="1">
    <location>
        <begin position="39"/>
        <end position="91"/>
    </location>
</feature>
<evidence type="ECO:0000256" key="1">
    <source>
        <dbReference type="SAM" id="MobiDB-lite"/>
    </source>
</evidence>
<dbReference type="AlphaFoldDB" id="A0AAF0TAB0"/>
<reference evidence="2" key="1">
    <citation type="submission" date="2023-08" db="EMBL/GenBank/DDBJ databases">
        <title>A de novo genome assembly of Solanum verrucosum Schlechtendal, a Mexican diploid species geographically isolated from the other diploid A-genome species in potato relatives.</title>
        <authorList>
            <person name="Hosaka K."/>
        </authorList>
    </citation>
    <scope>NUCLEOTIDE SEQUENCE</scope>
    <source>
        <tissue evidence="2">Young leaves</tissue>
    </source>
</reference>
<dbReference type="EMBL" id="CP133613">
    <property type="protein sequence ID" value="WMV13732.1"/>
    <property type="molecule type" value="Genomic_DNA"/>
</dbReference>
<evidence type="ECO:0000313" key="2">
    <source>
        <dbReference type="EMBL" id="WMV13732.1"/>
    </source>
</evidence>
<sequence length="91" mass="9745">MARANVPAKNQPPRKRARGTVLNEEVAASWALATNLLPKVGKDNGKRSVKSKHTEGSSNSDGVYATHLTTSWNEGHFEGSSLASVSEPKDD</sequence>
<proteinExistence type="predicted"/>
<gene>
    <name evidence="2" type="ORF">MTR67_007117</name>
</gene>
<keyword evidence="3" id="KW-1185">Reference proteome</keyword>
<dbReference type="Proteomes" id="UP001234989">
    <property type="component" value="Chromosome 2"/>
</dbReference>
<evidence type="ECO:0000313" key="3">
    <source>
        <dbReference type="Proteomes" id="UP001234989"/>
    </source>
</evidence>
<feature type="compositionally biased region" description="Polar residues" evidence="1">
    <location>
        <begin position="56"/>
        <end position="73"/>
    </location>
</feature>
<organism evidence="2 3">
    <name type="scientific">Solanum verrucosum</name>
    <dbReference type="NCBI Taxonomy" id="315347"/>
    <lineage>
        <taxon>Eukaryota</taxon>
        <taxon>Viridiplantae</taxon>
        <taxon>Streptophyta</taxon>
        <taxon>Embryophyta</taxon>
        <taxon>Tracheophyta</taxon>
        <taxon>Spermatophyta</taxon>
        <taxon>Magnoliopsida</taxon>
        <taxon>eudicotyledons</taxon>
        <taxon>Gunneridae</taxon>
        <taxon>Pentapetalae</taxon>
        <taxon>asterids</taxon>
        <taxon>lamiids</taxon>
        <taxon>Solanales</taxon>
        <taxon>Solanaceae</taxon>
        <taxon>Solanoideae</taxon>
        <taxon>Solaneae</taxon>
        <taxon>Solanum</taxon>
    </lineage>
</organism>
<protein>
    <submittedName>
        <fullName evidence="2">Uncharacterized protein</fullName>
    </submittedName>
</protein>
<name>A0AAF0TAB0_SOLVR</name>
<accession>A0AAF0TAB0</accession>